<protein>
    <submittedName>
        <fullName evidence="1">Uncharacterized protein</fullName>
    </submittedName>
</protein>
<accession>E3MXA9</accession>
<dbReference type="eggNOG" id="ENOG502TDES">
    <property type="taxonomic scope" value="Eukaryota"/>
</dbReference>
<dbReference type="InParanoid" id="E3MXA9"/>
<evidence type="ECO:0000313" key="1">
    <source>
        <dbReference type="EMBL" id="EFP11588.1"/>
    </source>
</evidence>
<proteinExistence type="predicted"/>
<dbReference type="Pfam" id="PF03312">
    <property type="entry name" value="DUF272"/>
    <property type="match status" value="1"/>
</dbReference>
<dbReference type="OMA" id="TTEYEAY"/>
<dbReference type="HOGENOM" id="CLU_021548_0_0_1"/>
<gene>
    <name evidence="1" type="ORF">CRE_28838</name>
</gene>
<dbReference type="AlphaFoldDB" id="E3MXA9"/>
<sequence length="498" mass="57472">MDLSMNTNSDKAITGIVVEQLSPTQYFVWCQESYPGTDVVLTTNPENPVLLGDWVSLKFSKTQADLYFPNPKKADAPPFTTSEYSVIPDIYRTDVTNIIRVTVLQNLKENQEKIDHSVFGKIYNKDKLKFDDGVYYLTIKRIKVENIWDSEWVLESVWEVPEEPSDVTVTGIVAAVDNKDKDLLYVWCEERLPGQDITIRMRSSSPSLPLGTWLKMKVPRAKINDLYLECLDYWEIPAFYPTELTGKNGTTLQLKLKLRIDNPEKKEIFHPIIGHIINDAIRFEQPGEYELTIIRARPDKNNQIQTVWYLRDAELITVGKAVTGSSPQPINLKKAMVIRILTGGQSEAVYVWLFEEHREGRLFLNSTAESHGLTVGKVFSAPFIKPNQKWMSSGPVSHVEDLYLTRVNRTGGIDIQVNAENLQNSDDTHGYPWVHHGHFGDIVSSRRKSSWFFDFLKFQLDNRHQLRNRETGQCRMWIRRAWVDREDNHQWVVLEGIE</sequence>
<dbReference type="EMBL" id="DS268491">
    <property type="protein sequence ID" value="EFP11588.1"/>
    <property type="molecule type" value="Genomic_DNA"/>
</dbReference>
<keyword evidence="2" id="KW-1185">Reference proteome</keyword>
<dbReference type="OrthoDB" id="5906858at2759"/>
<name>E3MXA9_CAERE</name>
<reference evidence="1" key="1">
    <citation type="submission" date="2007-07" db="EMBL/GenBank/DDBJ databases">
        <title>PCAP assembly of the Caenorhabditis remanei genome.</title>
        <authorList>
            <consortium name="The Caenorhabditis remanei Sequencing Consortium"/>
            <person name="Wilson R.K."/>
        </authorList>
    </citation>
    <scope>NUCLEOTIDE SEQUENCE [LARGE SCALE GENOMIC DNA]</scope>
    <source>
        <strain evidence="1">PB4641</strain>
    </source>
</reference>
<dbReference type="Proteomes" id="UP000008281">
    <property type="component" value="Unassembled WGS sequence"/>
</dbReference>
<dbReference type="InterPro" id="IPR004987">
    <property type="entry name" value="DUF272"/>
</dbReference>
<evidence type="ECO:0000313" key="2">
    <source>
        <dbReference type="Proteomes" id="UP000008281"/>
    </source>
</evidence>
<organism evidence="2">
    <name type="scientific">Caenorhabditis remanei</name>
    <name type="common">Caenorhabditis vulgaris</name>
    <dbReference type="NCBI Taxonomy" id="31234"/>
    <lineage>
        <taxon>Eukaryota</taxon>
        <taxon>Metazoa</taxon>
        <taxon>Ecdysozoa</taxon>
        <taxon>Nematoda</taxon>
        <taxon>Chromadorea</taxon>
        <taxon>Rhabditida</taxon>
        <taxon>Rhabditina</taxon>
        <taxon>Rhabditomorpha</taxon>
        <taxon>Rhabditoidea</taxon>
        <taxon>Rhabditidae</taxon>
        <taxon>Peloderinae</taxon>
        <taxon>Caenorhabditis</taxon>
    </lineage>
</organism>